<dbReference type="SUPFAM" id="SSF53756">
    <property type="entry name" value="UDP-Glycosyltransferase/glycogen phosphorylase"/>
    <property type="match status" value="1"/>
</dbReference>
<evidence type="ECO:0000256" key="2">
    <source>
        <dbReference type="SAM" id="MobiDB-lite"/>
    </source>
</evidence>
<name>A0ABT4Z7Q3_HALEZ</name>
<feature type="coiled-coil region" evidence="1">
    <location>
        <begin position="203"/>
        <end position="230"/>
    </location>
</feature>
<keyword evidence="4" id="KW-1185">Reference proteome</keyword>
<protein>
    <recommendedName>
        <fullName evidence="5">Glycosyl transferase family 1 domain-containing protein</fullName>
    </recommendedName>
</protein>
<dbReference type="Proteomes" id="UP001210528">
    <property type="component" value="Unassembled WGS sequence"/>
</dbReference>
<keyword evidence="1" id="KW-0175">Coiled coil</keyword>
<evidence type="ECO:0000313" key="3">
    <source>
        <dbReference type="EMBL" id="MDB2294119.1"/>
    </source>
</evidence>
<reference evidence="3 4" key="1">
    <citation type="submission" date="2023-01" db="EMBL/GenBank/DDBJ databases">
        <title>Halorubrum ezzemoulense from Santa Pola, Spain.</title>
        <authorList>
            <person name="Feng Y."/>
            <person name="Louyakis A.S."/>
            <person name="Gogarten J.P."/>
        </authorList>
    </citation>
    <scope>NUCLEOTIDE SEQUENCE [LARGE SCALE GENOMIC DNA]</scope>
    <source>
        <strain evidence="3 4">AMM015</strain>
    </source>
</reference>
<proteinExistence type="predicted"/>
<accession>A0ABT4Z7Q3</accession>
<feature type="region of interest" description="Disordered" evidence="2">
    <location>
        <begin position="369"/>
        <end position="391"/>
    </location>
</feature>
<evidence type="ECO:0008006" key="5">
    <source>
        <dbReference type="Google" id="ProtNLM"/>
    </source>
</evidence>
<feature type="compositionally biased region" description="Basic and acidic residues" evidence="2">
    <location>
        <begin position="373"/>
        <end position="391"/>
    </location>
</feature>
<evidence type="ECO:0000256" key="1">
    <source>
        <dbReference type="SAM" id="Coils"/>
    </source>
</evidence>
<organism evidence="3 4">
    <name type="scientific">Halorubrum ezzemoulense</name>
    <name type="common">Halorubrum chaoviator</name>
    <dbReference type="NCBI Taxonomy" id="337243"/>
    <lineage>
        <taxon>Archaea</taxon>
        <taxon>Methanobacteriati</taxon>
        <taxon>Methanobacteriota</taxon>
        <taxon>Stenosarchaea group</taxon>
        <taxon>Halobacteria</taxon>
        <taxon>Halobacteriales</taxon>
        <taxon>Haloferacaceae</taxon>
        <taxon>Halorubrum</taxon>
    </lineage>
</organism>
<dbReference type="EMBL" id="JAQLUK010000055">
    <property type="protein sequence ID" value="MDB2294119.1"/>
    <property type="molecule type" value="Genomic_DNA"/>
</dbReference>
<comment type="caution">
    <text evidence="3">The sequence shown here is derived from an EMBL/GenBank/DDBJ whole genome shotgun (WGS) entry which is preliminary data.</text>
</comment>
<sequence>MSEFRIGILNLSSHENYVRSVAEIAVELGPVSIFTTSSIYERVGGSSAFDVPPDEWDLKGHSESKREYLARVEQRASEHIDILISFPFYGHVFDYTAYVNFEPDCEYLLYSFDINSMLGRNPTFIPKIYNYLKYPMKKAILQRVDRLLVEFSPIAEYVSSTNSSVDVETFTPILSNSVESDSSKDKHNQQERDSLTVTIPGMIDSTRRNYDEVLEALNALSQERKEEIELVLLGKPVGDYGSTVIQRAKSLENEGVKLEYYTDWIPTDTFAKKLNSTDLLVSPLCRQRPIDGFVEEYGKSKGSGAISDAISYATPLLFPSWFEVPELAEPGIHTYRDEADLQEMFTELLNDSDYRREWFNGAQEMARRYSKSKQKERLQRIVDKTKSDSND</sequence>
<evidence type="ECO:0000313" key="4">
    <source>
        <dbReference type="Proteomes" id="UP001210528"/>
    </source>
</evidence>
<gene>
    <name evidence="3" type="ORF">PM085_18005</name>
</gene>
<dbReference type="Gene3D" id="3.40.50.2000">
    <property type="entry name" value="Glycogen Phosphorylase B"/>
    <property type="match status" value="1"/>
</dbReference>
<dbReference type="RefSeq" id="WP_271970603.1">
    <property type="nucleotide sequence ID" value="NZ_JAQLUK010000055.1"/>
</dbReference>